<dbReference type="EMBL" id="CAESAK010000086">
    <property type="protein sequence ID" value="CAB4338724.1"/>
    <property type="molecule type" value="Genomic_DNA"/>
</dbReference>
<gene>
    <name evidence="1" type="ORF">UFOPK3775_00742</name>
</gene>
<sequence>MAVGVSKEMVNDPDGGLETLVTVVPAELLPWTKPAPLA</sequence>
<evidence type="ECO:0000313" key="1">
    <source>
        <dbReference type="EMBL" id="CAB4338724.1"/>
    </source>
</evidence>
<protein>
    <submittedName>
        <fullName evidence="1">Unannotated protein</fullName>
    </submittedName>
</protein>
<proteinExistence type="predicted"/>
<name>A0A6J5Z845_9ZZZZ</name>
<accession>A0A6J5Z845</accession>
<organism evidence="1">
    <name type="scientific">freshwater metagenome</name>
    <dbReference type="NCBI Taxonomy" id="449393"/>
    <lineage>
        <taxon>unclassified sequences</taxon>
        <taxon>metagenomes</taxon>
        <taxon>ecological metagenomes</taxon>
    </lineage>
</organism>
<dbReference type="AlphaFoldDB" id="A0A6J5Z845"/>
<reference evidence="1" key="1">
    <citation type="submission" date="2020-05" db="EMBL/GenBank/DDBJ databases">
        <authorList>
            <person name="Chiriac C."/>
            <person name="Salcher M."/>
            <person name="Ghai R."/>
            <person name="Kavagutti S V."/>
        </authorList>
    </citation>
    <scope>NUCLEOTIDE SEQUENCE</scope>
</reference>